<dbReference type="NCBIfam" id="TIGR00009">
    <property type="entry name" value="L28"/>
    <property type="match status" value="1"/>
</dbReference>
<evidence type="ECO:0000256" key="1">
    <source>
        <dbReference type="ARBA" id="ARBA00008760"/>
    </source>
</evidence>
<dbReference type="InterPro" id="IPR026569">
    <property type="entry name" value="Ribosomal_bL28"/>
</dbReference>
<keyword evidence="2 5" id="KW-0689">Ribosomal protein</keyword>
<dbReference type="Gene3D" id="2.20.150.30">
    <property type="match status" value="1"/>
</dbReference>
<dbReference type="GO" id="GO:1990904">
    <property type="term" value="C:ribonucleoprotein complex"/>
    <property type="evidence" value="ECO:0007669"/>
    <property type="project" value="UniProtKB-KW"/>
</dbReference>
<accession>W8TG06</accession>
<dbReference type="GO" id="GO:0006412">
    <property type="term" value="P:translation"/>
    <property type="evidence" value="ECO:0007669"/>
    <property type="project" value="UniProtKB-UniRule"/>
</dbReference>
<evidence type="ECO:0000313" key="6">
    <source>
        <dbReference type="EMBL" id="AHM56758.1"/>
    </source>
</evidence>
<keyword evidence="7" id="KW-1185">Reference proteome</keyword>
<dbReference type="GO" id="GO:0003735">
    <property type="term" value="F:structural constituent of ribosome"/>
    <property type="evidence" value="ECO:0007669"/>
    <property type="project" value="InterPro"/>
</dbReference>
<gene>
    <name evidence="5 6" type="primary">rpmB</name>
    <name evidence="6" type="ORF">EAL2_c14630</name>
</gene>
<dbReference type="HAMAP" id="MF_00373">
    <property type="entry name" value="Ribosomal_bL28"/>
    <property type="match status" value="1"/>
</dbReference>
<dbReference type="HOGENOM" id="CLU_064548_7_0_9"/>
<dbReference type="OrthoDB" id="9805609at2"/>
<dbReference type="Pfam" id="PF00830">
    <property type="entry name" value="Ribosomal_L28"/>
    <property type="match status" value="1"/>
</dbReference>
<dbReference type="GO" id="GO:0005840">
    <property type="term" value="C:ribosome"/>
    <property type="evidence" value="ECO:0007669"/>
    <property type="project" value="UniProtKB-KW"/>
</dbReference>
<comment type="similarity">
    <text evidence="1 5">Belongs to the bacterial ribosomal protein bL28 family.</text>
</comment>
<evidence type="ECO:0000256" key="4">
    <source>
        <dbReference type="ARBA" id="ARBA00035174"/>
    </source>
</evidence>
<dbReference type="Proteomes" id="UP000019591">
    <property type="component" value="Chromosome"/>
</dbReference>
<dbReference type="KEGG" id="eac:EAL2_c14630"/>
<dbReference type="PANTHER" id="PTHR39080:SF1">
    <property type="entry name" value="LARGE RIBOSOMAL SUBUNIT PROTEIN BL28A"/>
    <property type="match status" value="1"/>
</dbReference>
<protein>
    <recommendedName>
        <fullName evidence="4 5">Large ribosomal subunit protein bL28</fullName>
    </recommendedName>
</protein>
<dbReference type="InterPro" id="IPR037147">
    <property type="entry name" value="Ribosomal_bL28_sf"/>
</dbReference>
<name>W8TG06_PEPAC</name>
<dbReference type="eggNOG" id="COG0227">
    <property type="taxonomic scope" value="Bacteria"/>
</dbReference>
<dbReference type="PANTHER" id="PTHR39080">
    <property type="entry name" value="50S RIBOSOMAL PROTEIN L28"/>
    <property type="match status" value="1"/>
</dbReference>
<dbReference type="STRING" id="1286171.EAL2_c14630"/>
<dbReference type="InterPro" id="IPR034704">
    <property type="entry name" value="Ribosomal_bL28/bL31-like_sf"/>
</dbReference>
<dbReference type="SUPFAM" id="SSF143800">
    <property type="entry name" value="L28p-like"/>
    <property type="match status" value="1"/>
</dbReference>
<dbReference type="Gene3D" id="2.30.170.40">
    <property type="entry name" value="Ribosomal protein L28/L24"/>
    <property type="match status" value="1"/>
</dbReference>
<evidence type="ECO:0000256" key="3">
    <source>
        <dbReference type="ARBA" id="ARBA00023274"/>
    </source>
</evidence>
<keyword evidence="3 5" id="KW-0687">Ribonucleoprotein</keyword>
<sequence>MARVCEICGKGRVSGNQVSHSNRHSKRSWMPNLRNVKAVVNGSPSKIRVCSRCLRSGKVERPM</sequence>
<proteinExistence type="inferred from homology"/>
<dbReference type="AlphaFoldDB" id="W8TG06"/>
<dbReference type="EMBL" id="CP007452">
    <property type="protein sequence ID" value="AHM56758.1"/>
    <property type="molecule type" value="Genomic_DNA"/>
</dbReference>
<evidence type="ECO:0000256" key="5">
    <source>
        <dbReference type="HAMAP-Rule" id="MF_00373"/>
    </source>
</evidence>
<dbReference type="PATRIC" id="fig|1286171.3.peg.1414"/>
<dbReference type="RefSeq" id="WP_084481016.1">
    <property type="nucleotide sequence ID" value="NZ_CP007452.1"/>
</dbReference>
<reference evidence="6 7" key="1">
    <citation type="journal article" date="2014" name="Genome Announc.">
        <title>Complete Genome Sequence of Amino Acid-Utilizing Eubacterium acidaminophilum al-2 (DSM 3953).</title>
        <authorList>
            <person name="Poehlein A."/>
            <person name="Andreesen J.R."/>
            <person name="Daniel R."/>
        </authorList>
    </citation>
    <scope>NUCLEOTIDE SEQUENCE [LARGE SCALE GENOMIC DNA]</scope>
    <source>
        <strain evidence="6 7">DSM 3953</strain>
    </source>
</reference>
<evidence type="ECO:0000313" key="7">
    <source>
        <dbReference type="Proteomes" id="UP000019591"/>
    </source>
</evidence>
<organism evidence="6 7">
    <name type="scientific">Peptoclostridium acidaminophilum DSM 3953</name>
    <dbReference type="NCBI Taxonomy" id="1286171"/>
    <lineage>
        <taxon>Bacteria</taxon>
        <taxon>Bacillati</taxon>
        <taxon>Bacillota</taxon>
        <taxon>Clostridia</taxon>
        <taxon>Peptostreptococcales</taxon>
        <taxon>Peptoclostridiaceae</taxon>
        <taxon>Peptoclostridium</taxon>
    </lineage>
</organism>
<evidence type="ECO:0000256" key="2">
    <source>
        <dbReference type="ARBA" id="ARBA00022980"/>
    </source>
</evidence>
<dbReference type="InterPro" id="IPR050096">
    <property type="entry name" value="Bacterial_rp_bL28"/>
</dbReference>
<dbReference type="InterPro" id="IPR001383">
    <property type="entry name" value="Ribosomal_bL28_bact-type"/>
</dbReference>